<evidence type="ECO:0000256" key="1">
    <source>
        <dbReference type="SAM" id="Phobius"/>
    </source>
</evidence>
<dbReference type="AlphaFoldDB" id="A0A5C2SFD4"/>
<dbReference type="Proteomes" id="UP000313359">
    <property type="component" value="Unassembled WGS sequence"/>
</dbReference>
<dbReference type="Pfam" id="PF20151">
    <property type="entry name" value="DUF6533"/>
    <property type="match status" value="1"/>
</dbReference>
<keyword evidence="1" id="KW-0812">Transmembrane</keyword>
<feature type="transmembrane region" description="Helical" evidence="1">
    <location>
        <begin position="184"/>
        <end position="205"/>
    </location>
</feature>
<gene>
    <name evidence="3" type="ORF">L227DRAFT_609685</name>
</gene>
<evidence type="ECO:0000259" key="2">
    <source>
        <dbReference type="Pfam" id="PF20151"/>
    </source>
</evidence>
<feature type="domain" description="DUF6533" evidence="2">
    <location>
        <begin position="21"/>
        <end position="66"/>
    </location>
</feature>
<name>A0A5C2SFD4_9APHY</name>
<feature type="transmembrane region" description="Helical" evidence="1">
    <location>
        <begin position="53"/>
        <end position="76"/>
    </location>
</feature>
<feature type="transmembrane region" description="Helical" evidence="1">
    <location>
        <begin position="112"/>
        <end position="130"/>
    </location>
</feature>
<sequence length="380" mass="43224">MVAGYSNAAINEQTQLVTTFYVGIASFTILVWDHLLTLEDEIKYVWRRKKGPLIWLFFLNRYLTPLGFIVNLFAYFSDLFTDSVGHILPFDFVPLAYVCHIVDHFVRYEGSMTVIGINTAALMMLLRIYAMYDKNRVVVAFVAAVFCLELGTNAWLLTYGIAVRHSPYIHACTMIFDTSRLNKAAAAASAWLPLLYDTIVLALTIRRTYSDIKYPSVGRTMRTLLKEGVLYYSVIFCITLVLTLMIVLAPDGLKNVMAQTEYLMTVAMMSRITLHLKKEAHKTRDPLGSGTYDLTSSVLSQAGRRTPIAFADPSQRPSMVLSPLSISVQEHSVTYNDRGEEVQVPRKSHRTTHIKRYSYDADEQWFEFAPLSNPDGHRRR</sequence>
<feature type="transmembrane region" description="Helical" evidence="1">
    <location>
        <begin position="15"/>
        <end position="32"/>
    </location>
</feature>
<keyword evidence="4" id="KW-1185">Reference proteome</keyword>
<feature type="transmembrane region" description="Helical" evidence="1">
    <location>
        <begin position="137"/>
        <end position="157"/>
    </location>
</feature>
<dbReference type="OrthoDB" id="3354157at2759"/>
<evidence type="ECO:0000313" key="3">
    <source>
        <dbReference type="EMBL" id="RPD62483.1"/>
    </source>
</evidence>
<evidence type="ECO:0000313" key="4">
    <source>
        <dbReference type="Proteomes" id="UP000313359"/>
    </source>
</evidence>
<organism evidence="3 4">
    <name type="scientific">Lentinus tigrinus ALCF2SS1-6</name>
    <dbReference type="NCBI Taxonomy" id="1328759"/>
    <lineage>
        <taxon>Eukaryota</taxon>
        <taxon>Fungi</taxon>
        <taxon>Dikarya</taxon>
        <taxon>Basidiomycota</taxon>
        <taxon>Agaricomycotina</taxon>
        <taxon>Agaricomycetes</taxon>
        <taxon>Polyporales</taxon>
        <taxon>Polyporaceae</taxon>
        <taxon>Lentinus</taxon>
    </lineage>
</organism>
<keyword evidence="1" id="KW-0472">Membrane</keyword>
<dbReference type="EMBL" id="ML122259">
    <property type="protein sequence ID" value="RPD62483.1"/>
    <property type="molecule type" value="Genomic_DNA"/>
</dbReference>
<reference evidence="3" key="1">
    <citation type="journal article" date="2018" name="Genome Biol. Evol.">
        <title>Genomics and development of Lentinus tigrinus, a white-rot wood-decaying mushroom with dimorphic fruiting bodies.</title>
        <authorList>
            <person name="Wu B."/>
            <person name="Xu Z."/>
            <person name="Knudson A."/>
            <person name="Carlson A."/>
            <person name="Chen N."/>
            <person name="Kovaka S."/>
            <person name="LaButti K."/>
            <person name="Lipzen A."/>
            <person name="Pennachio C."/>
            <person name="Riley R."/>
            <person name="Schakwitz W."/>
            <person name="Umezawa K."/>
            <person name="Ohm R.A."/>
            <person name="Grigoriev I.V."/>
            <person name="Nagy L.G."/>
            <person name="Gibbons J."/>
            <person name="Hibbett D."/>
        </authorList>
    </citation>
    <scope>NUCLEOTIDE SEQUENCE [LARGE SCALE GENOMIC DNA]</scope>
    <source>
        <strain evidence="3">ALCF2SS1-6</strain>
    </source>
</reference>
<dbReference type="InterPro" id="IPR045340">
    <property type="entry name" value="DUF6533"/>
</dbReference>
<feature type="transmembrane region" description="Helical" evidence="1">
    <location>
        <begin position="229"/>
        <end position="250"/>
    </location>
</feature>
<keyword evidence="1" id="KW-1133">Transmembrane helix</keyword>
<protein>
    <recommendedName>
        <fullName evidence="2">DUF6533 domain-containing protein</fullName>
    </recommendedName>
</protein>
<accession>A0A5C2SFD4</accession>
<proteinExistence type="predicted"/>